<dbReference type="AlphaFoldDB" id="V5GWG7"/>
<accession>V5GWG7</accession>
<keyword evidence="2 4" id="KW-0378">Hydrolase</keyword>
<feature type="non-terminal residue" evidence="6">
    <location>
        <position position="1"/>
    </location>
</feature>
<protein>
    <submittedName>
        <fullName evidence="6">Endoglucanase</fullName>
    </submittedName>
</protein>
<dbReference type="InterPro" id="IPR001547">
    <property type="entry name" value="Glyco_hydro_5"/>
</dbReference>
<dbReference type="PANTHER" id="PTHR34142">
    <property type="entry name" value="ENDO-BETA-1,4-GLUCANASE A"/>
    <property type="match status" value="1"/>
</dbReference>
<dbReference type="Pfam" id="PF00150">
    <property type="entry name" value="Cellulase"/>
    <property type="match status" value="1"/>
</dbReference>
<evidence type="ECO:0000259" key="5">
    <source>
        <dbReference type="Pfam" id="PF00150"/>
    </source>
</evidence>
<organism evidence="6">
    <name type="scientific">Anoplophora glabripennis</name>
    <name type="common">Asian longhorn beetle</name>
    <name type="synonym">Anoplophora nobilis</name>
    <dbReference type="NCBI Taxonomy" id="217634"/>
    <lineage>
        <taxon>Eukaryota</taxon>
        <taxon>Metazoa</taxon>
        <taxon>Ecdysozoa</taxon>
        <taxon>Arthropoda</taxon>
        <taxon>Hexapoda</taxon>
        <taxon>Insecta</taxon>
        <taxon>Pterygota</taxon>
        <taxon>Neoptera</taxon>
        <taxon>Endopterygota</taxon>
        <taxon>Coleoptera</taxon>
        <taxon>Polyphaga</taxon>
        <taxon>Cucujiformia</taxon>
        <taxon>Chrysomeloidea</taxon>
        <taxon>Cerambycidae</taxon>
        <taxon>Lamiinae</taxon>
        <taxon>Lamiini</taxon>
        <taxon>Anoplophora</taxon>
    </lineage>
</organism>
<evidence type="ECO:0000256" key="2">
    <source>
        <dbReference type="ARBA" id="ARBA00022801"/>
    </source>
</evidence>
<evidence type="ECO:0000256" key="4">
    <source>
        <dbReference type="RuleBase" id="RU361153"/>
    </source>
</evidence>
<evidence type="ECO:0000313" key="6">
    <source>
        <dbReference type="EMBL" id="JAB68464.1"/>
    </source>
</evidence>
<dbReference type="Gene3D" id="3.20.20.80">
    <property type="entry name" value="Glycosidases"/>
    <property type="match status" value="1"/>
</dbReference>
<dbReference type="GO" id="GO:0004553">
    <property type="term" value="F:hydrolase activity, hydrolyzing O-glycosyl compounds"/>
    <property type="evidence" value="ECO:0007669"/>
    <property type="project" value="InterPro"/>
</dbReference>
<sequence>SHKVVLYGRSEHNHLNMRFAFVLLAVLGSSINFAFSKDALNEPVSKHGQLSVSGNKLVNANGEEVQLKGMSLAWSIWWPQYYNEPTVEGVKNGCHSNVIRAPLAIETNDGGYLTDPEGQKKLIVDVIEAAIKHDIYVIVDWHEEKAETHLEQAVDFFDQISKTYGGYPNIIYETFNEPTTQSWSDVLKPYHEAVIKAIRANDPDNIIIVGTPTWSQSVDQAAADPITDYDNILYSLHFYAGTHTQWLRDTTKAALDKGIGIFVTEYGTTKADATPPIALEETKLWWSFMDENNMSYVNYDITDKESEAASVLVPGTTAENVCKEGYLTESGLLVVEQNKK</sequence>
<feature type="domain" description="Glycoside hydrolase family 5" evidence="5">
    <location>
        <begin position="58"/>
        <end position="304"/>
    </location>
</feature>
<dbReference type="GO" id="GO:0000272">
    <property type="term" value="P:polysaccharide catabolic process"/>
    <property type="evidence" value="ECO:0007669"/>
    <property type="project" value="InterPro"/>
</dbReference>
<dbReference type="InterPro" id="IPR017853">
    <property type="entry name" value="GH"/>
</dbReference>
<dbReference type="PROSITE" id="PS00659">
    <property type="entry name" value="GLYCOSYL_HYDROL_F5"/>
    <property type="match status" value="1"/>
</dbReference>
<comment type="similarity">
    <text evidence="1 4">Belongs to the glycosyl hydrolase 5 (cellulase A) family.</text>
</comment>
<dbReference type="OrthoDB" id="17181at2759"/>
<name>V5GWG7_ANOGL</name>
<dbReference type="SUPFAM" id="SSF51445">
    <property type="entry name" value="(Trans)glycosidases"/>
    <property type="match status" value="1"/>
</dbReference>
<evidence type="ECO:0000256" key="3">
    <source>
        <dbReference type="ARBA" id="ARBA00023295"/>
    </source>
</evidence>
<dbReference type="InterPro" id="IPR018087">
    <property type="entry name" value="Glyco_hydro_5_CS"/>
</dbReference>
<dbReference type="PANTHER" id="PTHR34142:SF1">
    <property type="entry name" value="GLYCOSIDE HYDROLASE FAMILY 5 DOMAIN-CONTAINING PROTEIN"/>
    <property type="match status" value="1"/>
</dbReference>
<gene>
    <name evidence="6" type="primary">GUN5</name>
</gene>
<proteinExistence type="inferred from homology"/>
<dbReference type="EMBL" id="GALX01000002">
    <property type="protein sequence ID" value="JAB68464.1"/>
    <property type="molecule type" value="Transcribed_RNA"/>
</dbReference>
<evidence type="ECO:0000256" key="1">
    <source>
        <dbReference type="ARBA" id="ARBA00005641"/>
    </source>
</evidence>
<keyword evidence="3 4" id="KW-0326">Glycosidase</keyword>
<reference evidence="6" key="1">
    <citation type="submission" date="2013-07" db="EMBL/GenBank/DDBJ databases">
        <title>Midgut Transcriptome Profiling of Anoplphora glabripennis, a Lignocellulose Degrading, Wood-Boring Cerambycid.</title>
        <authorList>
            <person name="Scully E.D."/>
            <person name="Hoover K."/>
            <person name="Carlson J.E."/>
            <person name="Tien M."/>
            <person name="Geib S.M."/>
        </authorList>
    </citation>
    <scope>NUCLEOTIDE SEQUENCE</scope>
</reference>